<dbReference type="EMBL" id="CP058936">
    <property type="protein sequence ID" value="QLI72383.1"/>
    <property type="molecule type" value="Genomic_DNA"/>
</dbReference>
<evidence type="ECO:0000256" key="2">
    <source>
        <dbReference type="PIRSR" id="PIRSR000097-1"/>
    </source>
</evidence>
<evidence type="ECO:0000256" key="4">
    <source>
        <dbReference type="PIRSR" id="PIRSR000097-3"/>
    </source>
</evidence>
<reference evidence="6 7" key="1">
    <citation type="submission" date="2020-07" db="EMBL/GenBank/DDBJ databases">
        <title>Telomere length de novo assembly of all 7 chromosomes of the fungus, Metarhizium brunneum, using a novel assembly pipeline.</title>
        <authorList>
            <person name="Saud z."/>
            <person name="Kortsinoglou A."/>
            <person name="Kouvelis V.N."/>
            <person name="Butt T.M."/>
        </authorList>
    </citation>
    <scope>NUCLEOTIDE SEQUENCE [LARGE SCALE GENOMIC DNA]</scope>
    <source>
        <strain evidence="6 7">4556</strain>
    </source>
</reference>
<evidence type="ECO:0000259" key="5">
    <source>
        <dbReference type="Pfam" id="PF00248"/>
    </source>
</evidence>
<dbReference type="InterPro" id="IPR023210">
    <property type="entry name" value="NADP_OxRdtase_dom"/>
</dbReference>
<dbReference type="FunFam" id="3.20.20.100:FF:000002">
    <property type="entry name" value="2,5-diketo-D-gluconic acid reductase A"/>
    <property type="match status" value="1"/>
</dbReference>
<name>A0A7D5Z5P1_9HYPO</name>
<dbReference type="PIRSF" id="PIRSF000097">
    <property type="entry name" value="AKR"/>
    <property type="match status" value="1"/>
</dbReference>
<evidence type="ECO:0000256" key="1">
    <source>
        <dbReference type="ARBA" id="ARBA00023002"/>
    </source>
</evidence>
<keyword evidence="7" id="KW-1185">Reference proteome</keyword>
<keyword evidence="1" id="KW-0560">Oxidoreductase</keyword>
<dbReference type="Proteomes" id="UP000510686">
    <property type="component" value="Chromosome 5"/>
</dbReference>
<dbReference type="PRINTS" id="PR00069">
    <property type="entry name" value="ALDKETRDTASE"/>
</dbReference>
<sequence>MSDLKFKLNTGAEIPAVGLGTWQSKPGEVQAAVSYALQNGYKLVDGAYCYGNEGEVGQGLKEAFAAGVKREDVFVVTKVWATYNTRVAEGLEKSLQSLGLEYVDLLLIHWPVLLNPKGNDDKFPTLPDGSRDIIRDWNHVEAWKQMEQVFASGKAKAIGVCNYSKKYLEELLPHAKVVPAVNQIENHPSLPQQEIVDLCNEKGIHVMAYSPLGSTGGPMMSAAPVVKLAEKKGVNPSTILLSYHVARGSTVLPKSVTPARIKANLEIVKLDADDMKVLTDYSDDLTKKGELKRYVYPPFGINFGFPDKQ</sequence>
<dbReference type="SUPFAM" id="SSF51430">
    <property type="entry name" value="NAD(P)-linked oxidoreductase"/>
    <property type="match status" value="1"/>
</dbReference>
<organism evidence="6 7">
    <name type="scientific">Metarhizium brunneum</name>
    <dbReference type="NCBI Taxonomy" id="500148"/>
    <lineage>
        <taxon>Eukaryota</taxon>
        <taxon>Fungi</taxon>
        <taxon>Dikarya</taxon>
        <taxon>Ascomycota</taxon>
        <taxon>Pezizomycotina</taxon>
        <taxon>Sordariomycetes</taxon>
        <taxon>Hypocreomycetidae</taxon>
        <taxon>Hypocreales</taxon>
        <taxon>Clavicipitaceae</taxon>
        <taxon>Metarhizium</taxon>
    </lineage>
</organism>
<evidence type="ECO:0000313" key="7">
    <source>
        <dbReference type="Proteomes" id="UP000510686"/>
    </source>
</evidence>
<dbReference type="InterPro" id="IPR018170">
    <property type="entry name" value="Aldo/ket_reductase_CS"/>
</dbReference>
<protein>
    <submittedName>
        <fullName evidence="6">D-galacturonate reductase</fullName>
    </submittedName>
</protein>
<dbReference type="KEGG" id="mbrn:26243754"/>
<dbReference type="GeneID" id="26243754"/>
<proteinExistence type="predicted"/>
<dbReference type="OrthoDB" id="416253at2759"/>
<dbReference type="Gene3D" id="3.20.20.100">
    <property type="entry name" value="NADP-dependent oxidoreductase domain"/>
    <property type="match status" value="1"/>
</dbReference>
<dbReference type="PANTHER" id="PTHR11732">
    <property type="entry name" value="ALDO/KETO REDUCTASE"/>
    <property type="match status" value="1"/>
</dbReference>
<dbReference type="Pfam" id="PF00248">
    <property type="entry name" value="Aldo_ket_red"/>
    <property type="match status" value="1"/>
</dbReference>
<dbReference type="PROSITE" id="PS00063">
    <property type="entry name" value="ALDOKETO_REDUCTASE_3"/>
    <property type="match status" value="1"/>
</dbReference>
<feature type="active site" description="Proton donor" evidence="2">
    <location>
        <position position="50"/>
    </location>
</feature>
<evidence type="ECO:0000256" key="3">
    <source>
        <dbReference type="PIRSR" id="PIRSR000097-2"/>
    </source>
</evidence>
<dbReference type="PROSITE" id="PS00062">
    <property type="entry name" value="ALDOKETO_REDUCTASE_2"/>
    <property type="match status" value="1"/>
</dbReference>
<accession>A0A7D5Z5P1</accession>
<dbReference type="GO" id="GO:0016616">
    <property type="term" value="F:oxidoreductase activity, acting on the CH-OH group of donors, NAD or NADP as acceptor"/>
    <property type="evidence" value="ECO:0007669"/>
    <property type="project" value="UniProtKB-ARBA"/>
</dbReference>
<feature type="site" description="Lowers pKa of active site Tyr" evidence="4">
    <location>
        <position position="78"/>
    </location>
</feature>
<gene>
    <name evidence="6" type="primary">gar1_1</name>
    <name evidence="6" type="ORF">G6M90_00g083570</name>
</gene>
<evidence type="ECO:0000313" key="6">
    <source>
        <dbReference type="EMBL" id="QLI72383.1"/>
    </source>
</evidence>
<dbReference type="InterPro" id="IPR036812">
    <property type="entry name" value="NAD(P)_OxRdtase_dom_sf"/>
</dbReference>
<dbReference type="InterPro" id="IPR020471">
    <property type="entry name" value="AKR"/>
</dbReference>
<feature type="domain" description="NADP-dependent oxidoreductase" evidence="5">
    <location>
        <begin position="17"/>
        <end position="279"/>
    </location>
</feature>
<feature type="binding site" evidence="3">
    <location>
        <position position="109"/>
    </location>
    <ligand>
        <name>substrate</name>
    </ligand>
</feature>
<dbReference type="RefSeq" id="XP_014543577.1">
    <property type="nucleotide sequence ID" value="XM_014688091.1"/>
</dbReference>
<dbReference type="AlphaFoldDB" id="A0A7D5Z5P1"/>